<organism evidence="2 3">
    <name type="scientific">Neurospora hispaniola</name>
    <dbReference type="NCBI Taxonomy" id="588809"/>
    <lineage>
        <taxon>Eukaryota</taxon>
        <taxon>Fungi</taxon>
        <taxon>Dikarya</taxon>
        <taxon>Ascomycota</taxon>
        <taxon>Pezizomycotina</taxon>
        <taxon>Sordariomycetes</taxon>
        <taxon>Sordariomycetidae</taxon>
        <taxon>Sordariales</taxon>
        <taxon>Sordariaceae</taxon>
        <taxon>Neurospora</taxon>
    </lineage>
</organism>
<dbReference type="EMBL" id="JAULSX010000002">
    <property type="protein sequence ID" value="KAK3498075.1"/>
    <property type="molecule type" value="Genomic_DNA"/>
</dbReference>
<dbReference type="Proteomes" id="UP001285908">
    <property type="component" value="Unassembled WGS sequence"/>
</dbReference>
<dbReference type="RefSeq" id="XP_062696339.1">
    <property type="nucleotide sequence ID" value="XM_062840683.1"/>
</dbReference>
<feature type="region of interest" description="Disordered" evidence="1">
    <location>
        <begin position="1"/>
        <end position="68"/>
    </location>
</feature>
<accession>A0AAJ0IF46</accession>
<keyword evidence="3" id="KW-1185">Reference proteome</keyword>
<proteinExistence type="predicted"/>
<evidence type="ECO:0000256" key="1">
    <source>
        <dbReference type="SAM" id="MobiDB-lite"/>
    </source>
</evidence>
<protein>
    <submittedName>
        <fullName evidence="2">Uncharacterized protein</fullName>
    </submittedName>
</protein>
<evidence type="ECO:0000313" key="3">
    <source>
        <dbReference type="Proteomes" id="UP001285908"/>
    </source>
</evidence>
<dbReference type="GeneID" id="87878305"/>
<name>A0AAJ0IF46_9PEZI</name>
<evidence type="ECO:0000313" key="2">
    <source>
        <dbReference type="EMBL" id="KAK3498075.1"/>
    </source>
</evidence>
<feature type="compositionally biased region" description="Low complexity" evidence="1">
    <location>
        <begin position="1"/>
        <end position="21"/>
    </location>
</feature>
<gene>
    <name evidence="2" type="ORF">B0T23DRAFT_439331</name>
</gene>
<reference evidence="2 3" key="1">
    <citation type="journal article" date="2023" name="Mol. Phylogenet. Evol.">
        <title>Genome-scale phylogeny and comparative genomics of the fungal order Sordariales.</title>
        <authorList>
            <person name="Hensen N."/>
            <person name="Bonometti L."/>
            <person name="Westerberg I."/>
            <person name="Brannstrom I.O."/>
            <person name="Guillou S."/>
            <person name="Cros-Aarteil S."/>
            <person name="Calhoun S."/>
            <person name="Haridas S."/>
            <person name="Kuo A."/>
            <person name="Mondo S."/>
            <person name="Pangilinan J."/>
            <person name="Riley R."/>
            <person name="LaButti K."/>
            <person name="Andreopoulos B."/>
            <person name="Lipzen A."/>
            <person name="Chen C."/>
            <person name="Yan M."/>
            <person name="Daum C."/>
            <person name="Ng V."/>
            <person name="Clum A."/>
            <person name="Steindorff A."/>
            <person name="Ohm R.A."/>
            <person name="Martin F."/>
            <person name="Silar P."/>
            <person name="Natvig D.O."/>
            <person name="Lalanne C."/>
            <person name="Gautier V."/>
            <person name="Ament-Velasquez S.L."/>
            <person name="Kruys A."/>
            <person name="Hutchinson M.I."/>
            <person name="Powell A.J."/>
            <person name="Barry K."/>
            <person name="Miller A.N."/>
            <person name="Grigoriev I.V."/>
            <person name="Debuchy R."/>
            <person name="Gladieux P."/>
            <person name="Hiltunen Thoren M."/>
            <person name="Johannesson H."/>
        </authorList>
    </citation>
    <scope>NUCLEOTIDE SEQUENCE [LARGE SCALE GENOMIC DNA]</scope>
    <source>
        <strain evidence="2 3">FGSC 10403</strain>
    </source>
</reference>
<sequence length="218" mass="24000">MTLCDYDSSSDSDRSTASCLSDGNIRYPVYNGTSGSRKYATSSKKRTWSETDDESDLPGVPDYQAGGSSARFCYDSDEAEFENSRDIKRRRTSNNRSVVPIGRGLRDLIKCPAPAPRSTTALRPSVRQPSASRFINSLDEDLEYLTIHDLPSINESELKYVPAAVRPPQIRPSVHVYPAPKPTTAVTVRLRKAASPAEPKVVVPKWLGVASTWSFPSS</sequence>
<comment type="caution">
    <text evidence="2">The sequence shown here is derived from an EMBL/GenBank/DDBJ whole genome shotgun (WGS) entry which is preliminary data.</text>
</comment>
<feature type="compositionally biased region" description="Polar residues" evidence="1">
    <location>
        <begin position="31"/>
        <end position="42"/>
    </location>
</feature>
<dbReference type="AlphaFoldDB" id="A0AAJ0IF46"/>